<evidence type="ECO:0000259" key="1">
    <source>
        <dbReference type="PROSITE" id="PS50097"/>
    </source>
</evidence>
<keyword evidence="3" id="KW-1185">Reference proteome</keyword>
<dbReference type="Gene3D" id="3.30.710.10">
    <property type="entry name" value="Potassium Channel Kv1.1, Chain A"/>
    <property type="match status" value="1"/>
</dbReference>
<gene>
    <name evidence="2" type="ORF">BD626DRAFT_516849</name>
</gene>
<dbReference type="AlphaFoldDB" id="A0A550BWM9"/>
<dbReference type="PROSITE" id="PS50097">
    <property type="entry name" value="BTB"/>
    <property type="match status" value="1"/>
</dbReference>
<dbReference type="EMBL" id="VDMD01000055">
    <property type="protein sequence ID" value="TRM56923.1"/>
    <property type="molecule type" value="Genomic_DNA"/>
</dbReference>
<name>A0A550BWM9_9AGAR</name>
<dbReference type="InterPro" id="IPR000210">
    <property type="entry name" value="BTB/POZ_dom"/>
</dbReference>
<dbReference type="Proteomes" id="UP000320762">
    <property type="component" value="Unassembled WGS sequence"/>
</dbReference>
<organism evidence="2 3">
    <name type="scientific">Schizophyllum amplum</name>
    <dbReference type="NCBI Taxonomy" id="97359"/>
    <lineage>
        <taxon>Eukaryota</taxon>
        <taxon>Fungi</taxon>
        <taxon>Dikarya</taxon>
        <taxon>Basidiomycota</taxon>
        <taxon>Agaricomycotina</taxon>
        <taxon>Agaricomycetes</taxon>
        <taxon>Agaricomycetidae</taxon>
        <taxon>Agaricales</taxon>
        <taxon>Schizophyllaceae</taxon>
        <taxon>Schizophyllum</taxon>
    </lineage>
</organism>
<proteinExistence type="predicted"/>
<dbReference type="OrthoDB" id="2799068at2759"/>
<sequence>MDSPAPRAFKRARTEDGDAPIVRSDKIWYDDGNLVIQAERTQFRVHRGILSKQSVFFRDMKDLPQPSNAAEALVDGCPVIELQDEAEDVWYMLHCIYDTALLTRPPSFPELLTSLRMGHKYLVAVMFDSAADRLRAEFPSAIERYSEVEFSRFTTSADNNHFELLPVVKAVGLETVMPALYFFYVNFRSAPQIAAGCDIVDVDVCSRSSAVLPSAEDRLMLLVAFNKILRSQDEYSLRWIWKGSDSCSRPTMCDKARTEYREARFSVFDGTVDLCKWCTITAKQLHEEGRDMFWKVLSSFFGLKPWEELRDFQIEWCEAIVLIA</sequence>
<dbReference type="Pfam" id="PF00651">
    <property type="entry name" value="BTB"/>
    <property type="match status" value="1"/>
</dbReference>
<dbReference type="STRING" id="97359.A0A550BWM9"/>
<dbReference type="InterPro" id="IPR011333">
    <property type="entry name" value="SKP1/BTB/POZ_sf"/>
</dbReference>
<accession>A0A550BWM9</accession>
<evidence type="ECO:0000313" key="2">
    <source>
        <dbReference type="EMBL" id="TRM56923.1"/>
    </source>
</evidence>
<feature type="domain" description="BTB" evidence="1">
    <location>
        <begin position="30"/>
        <end position="105"/>
    </location>
</feature>
<reference evidence="2 3" key="1">
    <citation type="journal article" date="2019" name="New Phytol.">
        <title>Comparative genomics reveals unique wood-decay strategies and fruiting body development in the Schizophyllaceae.</title>
        <authorList>
            <person name="Almasi E."/>
            <person name="Sahu N."/>
            <person name="Krizsan K."/>
            <person name="Balint B."/>
            <person name="Kovacs G.M."/>
            <person name="Kiss B."/>
            <person name="Cseklye J."/>
            <person name="Drula E."/>
            <person name="Henrissat B."/>
            <person name="Nagy I."/>
            <person name="Chovatia M."/>
            <person name="Adam C."/>
            <person name="LaButti K."/>
            <person name="Lipzen A."/>
            <person name="Riley R."/>
            <person name="Grigoriev I.V."/>
            <person name="Nagy L.G."/>
        </authorList>
    </citation>
    <scope>NUCLEOTIDE SEQUENCE [LARGE SCALE GENOMIC DNA]</scope>
    <source>
        <strain evidence="2 3">NL-1724</strain>
    </source>
</reference>
<comment type="caution">
    <text evidence="2">The sequence shown here is derived from an EMBL/GenBank/DDBJ whole genome shotgun (WGS) entry which is preliminary data.</text>
</comment>
<protein>
    <recommendedName>
        <fullName evidence="1">BTB domain-containing protein</fullName>
    </recommendedName>
</protein>
<evidence type="ECO:0000313" key="3">
    <source>
        <dbReference type="Proteomes" id="UP000320762"/>
    </source>
</evidence>
<dbReference type="CDD" id="cd18186">
    <property type="entry name" value="BTB_POZ_ZBTB_KLHL-like"/>
    <property type="match status" value="1"/>
</dbReference>